<dbReference type="Gene3D" id="3.90.1010.10">
    <property type="match status" value="1"/>
</dbReference>
<evidence type="ECO:0000313" key="3">
    <source>
        <dbReference type="Proteomes" id="UP000822688"/>
    </source>
</evidence>
<reference evidence="2" key="1">
    <citation type="submission" date="2020-06" db="EMBL/GenBank/DDBJ databases">
        <title>WGS assembly of Ceratodon purpureus strain R40.</title>
        <authorList>
            <person name="Carey S.B."/>
            <person name="Jenkins J."/>
            <person name="Shu S."/>
            <person name="Lovell J.T."/>
            <person name="Sreedasyam A."/>
            <person name="Maumus F."/>
            <person name="Tiley G.P."/>
            <person name="Fernandez-Pozo N."/>
            <person name="Barry K."/>
            <person name="Chen C."/>
            <person name="Wang M."/>
            <person name="Lipzen A."/>
            <person name="Daum C."/>
            <person name="Saski C.A."/>
            <person name="Payton A.C."/>
            <person name="Mcbreen J.C."/>
            <person name="Conrad R.E."/>
            <person name="Kollar L.M."/>
            <person name="Olsson S."/>
            <person name="Huttunen S."/>
            <person name="Landis J.B."/>
            <person name="Wickett N.J."/>
            <person name="Johnson M.G."/>
            <person name="Rensing S.A."/>
            <person name="Grimwood J."/>
            <person name="Schmutz J."/>
            <person name="Mcdaniel S.F."/>
        </authorList>
    </citation>
    <scope>NUCLEOTIDE SEQUENCE</scope>
    <source>
        <strain evidence="2">R40</strain>
    </source>
</reference>
<dbReference type="PANTHER" id="PTHR46230:SF3">
    <property type="entry name" value="SUFE-LIKE PROTEIN 1, CHLOROPLASTIC_MITOCHONDRIAL"/>
    <property type="match status" value="1"/>
</dbReference>
<feature type="domain" description="Fe-S metabolism associated" evidence="1">
    <location>
        <begin position="75"/>
        <end position="194"/>
    </location>
</feature>
<organism evidence="2 3">
    <name type="scientific">Ceratodon purpureus</name>
    <name type="common">Fire moss</name>
    <name type="synonym">Dicranum purpureum</name>
    <dbReference type="NCBI Taxonomy" id="3225"/>
    <lineage>
        <taxon>Eukaryota</taxon>
        <taxon>Viridiplantae</taxon>
        <taxon>Streptophyta</taxon>
        <taxon>Embryophyta</taxon>
        <taxon>Bryophyta</taxon>
        <taxon>Bryophytina</taxon>
        <taxon>Bryopsida</taxon>
        <taxon>Dicranidae</taxon>
        <taxon>Pseudoditrichales</taxon>
        <taxon>Ditrichaceae</taxon>
        <taxon>Ceratodon</taxon>
    </lineage>
</organism>
<dbReference type="InterPro" id="IPR036065">
    <property type="entry name" value="BolA-like_sf"/>
</dbReference>
<name>A0A8T0GX97_CERPU</name>
<dbReference type="Proteomes" id="UP000822688">
    <property type="component" value="Chromosome 8"/>
</dbReference>
<dbReference type="SUPFAM" id="SSF82657">
    <property type="entry name" value="BolA-like"/>
    <property type="match status" value="1"/>
</dbReference>
<proteinExistence type="predicted"/>
<gene>
    <name evidence="2" type="ORF">KC19_8G049000</name>
</gene>
<sequence>MATAAPVMAMAASMSRFFQDGSQAKPWVSTCCFRDLQGGSRSGASRRLSCRASSSWSQGAERSELPEKLQEIVRVFQGVTEPRAKCEQLLHYAAKLKPLAEEQKQPENKVEGCVSKVYIVCEFNEADGRVYFEAESDVMLTKGLAGLLVEGLSGVTVEEVLKVTPDFVHMLGLKQSLTPSRSNGFLNMLKLIQKKTLQVYSNATPTVAGNATVPITSIDPHNDLPHLTPSPGGPQTKKHLIEKKLTEGLTPVQLEVQDVSHEHAGHEGGPRGSPETHFHVKVVSEQFQGRSLLKRHRLVYELLQAELREGSVHALSICTKTPTEVAAQS</sequence>
<dbReference type="Pfam" id="PF02657">
    <property type="entry name" value="SufE"/>
    <property type="match status" value="1"/>
</dbReference>
<dbReference type="GO" id="GO:0016226">
    <property type="term" value="P:iron-sulfur cluster assembly"/>
    <property type="evidence" value="ECO:0007669"/>
    <property type="project" value="TreeGrafter"/>
</dbReference>
<evidence type="ECO:0000313" key="2">
    <source>
        <dbReference type="EMBL" id="KAG0563660.1"/>
    </source>
</evidence>
<keyword evidence="3" id="KW-1185">Reference proteome</keyword>
<dbReference type="PANTHER" id="PTHR46230">
    <property type="match status" value="1"/>
</dbReference>
<dbReference type="InterPro" id="IPR002634">
    <property type="entry name" value="BolA"/>
</dbReference>
<dbReference type="EMBL" id="CM026429">
    <property type="protein sequence ID" value="KAG0563660.1"/>
    <property type="molecule type" value="Genomic_DNA"/>
</dbReference>
<evidence type="ECO:0000259" key="1">
    <source>
        <dbReference type="Pfam" id="PF02657"/>
    </source>
</evidence>
<dbReference type="SUPFAM" id="SSF82649">
    <property type="entry name" value="SufE/NifU"/>
    <property type="match status" value="1"/>
</dbReference>
<dbReference type="Pfam" id="PF01722">
    <property type="entry name" value="BolA"/>
    <property type="match status" value="1"/>
</dbReference>
<dbReference type="Gene3D" id="3.30.300.90">
    <property type="entry name" value="BolA-like"/>
    <property type="match status" value="1"/>
</dbReference>
<comment type="caution">
    <text evidence="2">The sequence shown here is derived from an EMBL/GenBank/DDBJ whole genome shotgun (WGS) entry which is preliminary data.</text>
</comment>
<dbReference type="InterPro" id="IPR003808">
    <property type="entry name" value="Fe-S_metab-assoc_dom"/>
</dbReference>
<dbReference type="AlphaFoldDB" id="A0A8T0GX97"/>
<accession>A0A8T0GX97</accession>
<protein>
    <recommendedName>
        <fullName evidence="1">Fe-S metabolism associated domain-containing protein</fullName>
    </recommendedName>
</protein>